<dbReference type="PANTHER" id="PTHR33545">
    <property type="entry name" value="UPF0750 MEMBRANE PROTEIN YITT-RELATED"/>
    <property type="match status" value="1"/>
</dbReference>
<evidence type="ECO:0000256" key="6">
    <source>
        <dbReference type="SAM" id="Phobius"/>
    </source>
</evidence>
<feature type="transmembrane region" description="Helical" evidence="6">
    <location>
        <begin position="77"/>
        <end position="99"/>
    </location>
</feature>
<feature type="domain" description="DUF2179" evidence="7">
    <location>
        <begin position="219"/>
        <end position="273"/>
    </location>
</feature>
<dbReference type="Pfam" id="PF02588">
    <property type="entry name" value="YitT_membrane"/>
    <property type="match status" value="1"/>
</dbReference>
<keyword evidence="9" id="KW-1185">Reference proteome</keyword>
<dbReference type="CDD" id="cd16380">
    <property type="entry name" value="YitT_C"/>
    <property type="match status" value="1"/>
</dbReference>
<feature type="transmembrane region" description="Helical" evidence="6">
    <location>
        <begin position="145"/>
        <end position="166"/>
    </location>
</feature>
<dbReference type="InterPro" id="IPR003740">
    <property type="entry name" value="YitT"/>
</dbReference>
<keyword evidence="2" id="KW-1003">Cell membrane</keyword>
<dbReference type="PIRSF" id="PIRSF006483">
    <property type="entry name" value="Membrane_protein_YitT"/>
    <property type="match status" value="1"/>
</dbReference>
<name>A0ABR5SDF2_9BACT</name>
<dbReference type="Pfam" id="PF10035">
    <property type="entry name" value="DUF2179"/>
    <property type="match status" value="1"/>
</dbReference>
<feature type="transmembrane region" description="Helical" evidence="6">
    <location>
        <begin position="50"/>
        <end position="70"/>
    </location>
</feature>
<keyword evidence="5 6" id="KW-0472">Membrane</keyword>
<evidence type="ECO:0000256" key="5">
    <source>
        <dbReference type="ARBA" id="ARBA00023136"/>
    </source>
</evidence>
<comment type="caution">
    <text evidence="8">The sequence shown here is derived from an EMBL/GenBank/DDBJ whole genome shotgun (WGS) entry which is preliminary data.</text>
</comment>
<evidence type="ECO:0000256" key="2">
    <source>
        <dbReference type="ARBA" id="ARBA00022475"/>
    </source>
</evidence>
<evidence type="ECO:0000256" key="4">
    <source>
        <dbReference type="ARBA" id="ARBA00022989"/>
    </source>
</evidence>
<organism evidence="8 9">
    <name type="scientific">Candidatus Magnetominusculus xianensis</name>
    <dbReference type="NCBI Taxonomy" id="1748249"/>
    <lineage>
        <taxon>Bacteria</taxon>
        <taxon>Pseudomonadati</taxon>
        <taxon>Nitrospirota</taxon>
        <taxon>Nitrospiria</taxon>
        <taxon>Nitrospirales</taxon>
        <taxon>Nitrospiraceae</taxon>
        <taxon>Candidatus Magnetominusculus</taxon>
    </lineage>
</organism>
<evidence type="ECO:0000259" key="7">
    <source>
        <dbReference type="Pfam" id="PF10035"/>
    </source>
</evidence>
<sequence>MNKTFLILKQYILIFVGALIASVGLEIFLIPNNIIDGGVTGVSIISGYLTGYPVGVFIFVLNLPFVVIGYKYIGKSFTASTFFAITCLSVMITLLHPVPGLTKDLLLAAVFGGIFLGIGTGLIIRYGGSLDGTEIVAILLDKRTGFTVGEVVLFFNIFILSSAGLVFGWDRAMYSLLAYLLAFKVIDITIEGVDGTKAVLIVSQRAEIIAEELMSRLGRGVTFFQGRGAFSGQSRMIIYSIISRLEIAKMKSIVSEIDSNAFVSIFDVHEVLGGTLHKRKQL</sequence>
<evidence type="ECO:0000313" key="8">
    <source>
        <dbReference type="EMBL" id="KWT82967.1"/>
    </source>
</evidence>
<keyword evidence="3 6" id="KW-0812">Transmembrane</keyword>
<evidence type="ECO:0000313" key="9">
    <source>
        <dbReference type="Proteomes" id="UP000060487"/>
    </source>
</evidence>
<dbReference type="InterPro" id="IPR051461">
    <property type="entry name" value="UPF0750_membrane"/>
</dbReference>
<dbReference type="Gene3D" id="3.30.70.120">
    <property type="match status" value="1"/>
</dbReference>
<keyword evidence="4 6" id="KW-1133">Transmembrane helix</keyword>
<comment type="subcellular location">
    <subcellularLocation>
        <location evidence="1">Cell membrane</location>
        <topology evidence="1">Multi-pass membrane protein</topology>
    </subcellularLocation>
</comment>
<reference evidence="8 9" key="1">
    <citation type="submission" date="2015-11" db="EMBL/GenBank/DDBJ databases">
        <authorList>
            <person name="Lin W."/>
        </authorList>
    </citation>
    <scope>NUCLEOTIDE SEQUENCE [LARGE SCALE GENOMIC DNA]</scope>
    <source>
        <strain evidence="8 9">HCH-1</strain>
    </source>
</reference>
<dbReference type="RefSeq" id="WP_085052929.1">
    <property type="nucleotide sequence ID" value="NZ_LNQR01000081.1"/>
</dbReference>
<protein>
    <submittedName>
        <fullName evidence="8">Membrane protein</fullName>
    </submittedName>
</protein>
<dbReference type="Proteomes" id="UP000060487">
    <property type="component" value="Unassembled WGS sequence"/>
</dbReference>
<dbReference type="PANTHER" id="PTHR33545:SF3">
    <property type="entry name" value="UPF0750 MEMBRANE PROTEIN YQFU"/>
    <property type="match status" value="1"/>
</dbReference>
<evidence type="ECO:0000256" key="3">
    <source>
        <dbReference type="ARBA" id="ARBA00022692"/>
    </source>
</evidence>
<evidence type="ECO:0000256" key="1">
    <source>
        <dbReference type="ARBA" id="ARBA00004651"/>
    </source>
</evidence>
<dbReference type="InterPro" id="IPR019264">
    <property type="entry name" value="DUF2179"/>
</dbReference>
<feature type="transmembrane region" description="Helical" evidence="6">
    <location>
        <begin position="12"/>
        <end position="30"/>
    </location>
</feature>
<gene>
    <name evidence="8" type="ORF">ASN18_2328</name>
</gene>
<proteinExistence type="predicted"/>
<dbReference type="InterPro" id="IPR015867">
    <property type="entry name" value="N-reg_PII/ATP_PRibTrfase_C"/>
</dbReference>
<dbReference type="EMBL" id="LNQR01000081">
    <property type="protein sequence ID" value="KWT82967.1"/>
    <property type="molecule type" value="Genomic_DNA"/>
</dbReference>
<feature type="transmembrane region" description="Helical" evidence="6">
    <location>
        <begin position="105"/>
        <end position="124"/>
    </location>
</feature>
<accession>A0ABR5SDF2</accession>